<dbReference type="SUPFAM" id="SSF56925">
    <property type="entry name" value="OMPA-like"/>
    <property type="match status" value="1"/>
</dbReference>
<keyword evidence="5" id="KW-1185">Reference proteome</keyword>
<evidence type="ECO:0000256" key="1">
    <source>
        <dbReference type="ARBA" id="ARBA00004442"/>
    </source>
</evidence>
<evidence type="ECO:0000259" key="3">
    <source>
        <dbReference type="Pfam" id="PF01389"/>
    </source>
</evidence>
<evidence type="ECO:0000313" key="4">
    <source>
        <dbReference type="EMBL" id="ADE11805.1"/>
    </source>
</evidence>
<dbReference type="EMBL" id="CP001965">
    <property type="protein sequence ID" value="ADE11805.1"/>
    <property type="molecule type" value="Genomic_DNA"/>
</dbReference>
<reference evidence="4 5" key="1">
    <citation type="submission" date="2010-03" db="EMBL/GenBank/DDBJ databases">
        <title>Complete sequence of Sideroxydans lithotrophicus ES-1.</title>
        <authorList>
            <consortium name="US DOE Joint Genome Institute"/>
            <person name="Lucas S."/>
            <person name="Copeland A."/>
            <person name="Lapidus A."/>
            <person name="Cheng J.-F."/>
            <person name="Bruce D."/>
            <person name="Goodwin L."/>
            <person name="Pitluck S."/>
            <person name="Munk A.C."/>
            <person name="Detter J.C."/>
            <person name="Han C."/>
            <person name="Tapia R."/>
            <person name="Larimer F."/>
            <person name="Land M."/>
            <person name="Hauser L."/>
            <person name="Kyrpides N."/>
            <person name="Ivanova N."/>
            <person name="Emerson D."/>
            <person name="Woyke T."/>
        </authorList>
    </citation>
    <scope>NUCLEOTIDE SEQUENCE [LARGE SCALE GENOMIC DNA]</scope>
    <source>
        <strain evidence="4 5">ES-1</strain>
    </source>
</reference>
<evidence type="ECO:0000313" key="5">
    <source>
        <dbReference type="Proteomes" id="UP000001625"/>
    </source>
</evidence>
<sequence length="215" mass="23226" precursor="true">MKKSVLMLVMLSASLALNVRAEGFFVGSDIAPIVYWKAKSEDCFFNCSSYRSQQDSNAFGFGIHGGQWLWSGYGGVVGWEAGYDNLGYINGSTTATAGFTTSTGNWKHTATAVHAAAILEGISGKHRAFSKIGLFRSSTKTEGTYVIGGGTYSSRTSGTGLLLGVGYKYEFARQFFWVVGMDGFIRVKVSDPISPATTTSENLLKISFGIDYNFK</sequence>
<dbReference type="STRING" id="580332.Slit_1572"/>
<dbReference type="Gene3D" id="2.40.160.20">
    <property type="match status" value="1"/>
</dbReference>
<dbReference type="AlphaFoldDB" id="D5CS69"/>
<dbReference type="InterPro" id="IPR011250">
    <property type="entry name" value="OMP/PagP_B-barrel"/>
</dbReference>
<dbReference type="Pfam" id="PF01389">
    <property type="entry name" value="OmpA_membrane"/>
    <property type="match status" value="1"/>
</dbReference>
<evidence type="ECO:0000256" key="2">
    <source>
        <dbReference type="SAM" id="SignalP"/>
    </source>
</evidence>
<comment type="subcellular location">
    <subcellularLocation>
        <location evidence="1">Cell outer membrane</location>
    </subcellularLocation>
</comment>
<gene>
    <name evidence="4" type="ordered locus">Slit_1572</name>
</gene>
<accession>D5CS69</accession>
<proteinExistence type="predicted"/>
<dbReference type="HOGENOM" id="CLU_1260731_0_0_4"/>
<organism evidence="4 5">
    <name type="scientific">Sideroxydans lithotrophicus (strain ES-1)</name>
    <dbReference type="NCBI Taxonomy" id="580332"/>
    <lineage>
        <taxon>Bacteria</taxon>
        <taxon>Pseudomonadati</taxon>
        <taxon>Pseudomonadota</taxon>
        <taxon>Betaproteobacteria</taxon>
        <taxon>Nitrosomonadales</taxon>
        <taxon>Gallionellaceae</taxon>
        <taxon>Sideroxydans</taxon>
    </lineage>
</organism>
<dbReference type="KEGG" id="slt:Slit_1572"/>
<dbReference type="InterPro" id="IPR000498">
    <property type="entry name" value="OmpA-like_TM_dom"/>
</dbReference>
<dbReference type="GO" id="GO:0009279">
    <property type="term" value="C:cell outer membrane"/>
    <property type="evidence" value="ECO:0007669"/>
    <property type="project" value="UniProtKB-SubCell"/>
</dbReference>
<feature type="chain" id="PRO_5003070537" description="Outer membrane protein OmpA-like transmembrane domain-containing protein" evidence="2">
    <location>
        <begin position="22"/>
        <end position="215"/>
    </location>
</feature>
<keyword evidence="2" id="KW-0732">Signal</keyword>
<feature type="signal peptide" evidence="2">
    <location>
        <begin position="1"/>
        <end position="21"/>
    </location>
</feature>
<dbReference type="RefSeq" id="WP_013029703.1">
    <property type="nucleotide sequence ID" value="NC_013959.1"/>
</dbReference>
<dbReference type="Proteomes" id="UP000001625">
    <property type="component" value="Chromosome"/>
</dbReference>
<name>D5CS69_SIDLE</name>
<feature type="domain" description="Outer membrane protein OmpA-like transmembrane" evidence="3">
    <location>
        <begin position="49"/>
        <end position="173"/>
    </location>
</feature>
<protein>
    <recommendedName>
        <fullName evidence="3">Outer membrane protein OmpA-like transmembrane domain-containing protein</fullName>
    </recommendedName>
</protein>